<feature type="domain" description="RNA polymerase sigma-70 region 2" evidence="5">
    <location>
        <begin position="51"/>
        <end position="116"/>
    </location>
</feature>
<reference evidence="7 8" key="1">
    <citation type="submission" date="2021-07" db="EMBL/GenBank/DDBJ databases">
        <title>Actinomadura sp. PM05-2 isolated from lichen.</title>
        <authorList>
            <person name="Somphong A."/>
            <person name="Phongsopitanun W."/>
            <person name="Tanasupawat S."/>
            <person name="Peongsungnone V."/>
        </authorList>
    </citation>
    <scope>NUCLEOTIDE SEQUENCE [LARGE SCALE GENOMIC DNA]</scope>
    <source>
        <strain evidence="7 8">PM05-2</strain>
    </source>
</reference>
<dbReference type="InterPro" id="IPR007627">
    <property type="entry name" value="RNA_pol_sigma70_r2"/>
</dbReference>
<keyword evidence="3" id="KW-0731">Sigma factor</keyword>
<dbReference type="InterPro" id="IPR014284">
    <property type="entry name" value="RNA_pol_sigma-70_dom"/>
</dbReference>
<dbReference type="PANTHER" id="PTHR43133:SF57">
    <property type="entry name" value="RNA POLYMERASE SIGMA-70 FACTOR"/>
    <property type="match status" value="1"/>
</dbReference>
<name>A0ABS7FXJ3_9ACTN</name>
<dbReference type="Pfam" id="PF08281">
    <property type="entry name" value="Sigma70_r4_2"/>
    <property type="match status" value="1"/>
</dbReference>
<dbReference type="NCBIfam" id="TIGR02937">
    <property type="entry name" value="sigma70-ECF"/>
    <property type="match status" value="1"/>
</dbReference>
<organism evidence="7 8">
    <name type="scientific">Actinomadura parmotrematis</name>
    <dbReference type="NCBI Taxonomy" id="2864039"/>
    <lineage>
        <taxon>Bacteria</taxon>
        <taxon>Bacillati</taxon>
        <taxon>Actinomycetota</taxon>
        <taxon>Actinomycetes</taxon>
        <taxon>Streptosporangiales</taxon>
        <taxon>Thermomonosporaceae</taxon>
        <taxon>Actinomadura</taxon>
    </lineage>
</organism>
<evidence type="ECO:0000313" key="8">
    <source>
        <dbReference type="Proteomes" id="UP000774570"/>
    </source>
</evidence>
<dbReference type="Gene3D" id="1.10.1740.10">
    <property type="match status" value="1"/>
</dbReference>
<dbReference type="SUPFAM" id="SSF88659">
    <property type="entry name" value="Sigma3 and sigma4 domains of RNA polymerase sigma factors"/>
    <property type="match status" value="1"/>
</dbReference>
<keyword evidence="4" id="KW-0804">Transcription</keyword>
<dbReference type="SUPFAM" id="SSF88946">
    <property type="entry name" value="Sigma2 domain of RNA polymerase sigma factors"/>
    <property type="match status" value="1"/>
</dbReference>
<evidence type="ECO:0000313" key="7">
    <source>
        <dbReference type="EMBL" id="MBW8485026.1"/>
    </source>
</evidence>
<dbReference type="InterPro" id="IPR036388">
    <property type="entry name" value="WH-like_DNA-bd_sf"/>
</dbReference>
<keyword evidence="8" id="KW-1185">Reference proteome</keyword>
<dbReference type="InterPro" id="IPR013249">
    <property type="entry name" value="RNA_pol_sigma70_r4_t2"/>
</dbReference>
<dbReference type="CDD" id="cd06171">
    <property type="entry name" value="Sigma70_r4"/>
    <property type="match status" value="1"/>
</dbReference>
<dbReference type="InterPro" id="IPR013325">
    <property type="entry name" value="RNA_pol_sigma_r2"/>
</dbReference>
<gene>
    <name evidence="7" type="ORF">K1Y72_21765</name>
</gene>
<dbReference type="Gene3D" id="1.10.10.10">
    <property type="entry name" value="Winged helix-like DNA-binding domain superfamily/Winged helix DNA-binding domain"/>
    <property type="match status" value="1"/>
</dbReference>
<evidence type="ECO:0000259" key="5">
    <source>
        <dbReference type="Pfam" id="PF04542"/>
    </source>
</evidence>
<dbReference type="InterPro" id="IPR013324">
    <property type="entry name" value="RNA_pol_sigma_r3/r4-like"/>
</dbReference>
<evidence type="ECO:0000256" key="4">
    <source>
        <dbReference type="ARBA" id="ARBA00023163"/>
    </source>
</evidence>
<accession>A0ABS7FXJ3</accession>
<evidence type="ECO:0000256" key="1">
    <source>
        <dbReference type="ARBA" id="ARBA00010641"/>
    </source>
</evidence>
<comment type="caution">
    <text evidence="7">The sequence shown here is derived from an EMBL/GenBank/DDBJ whole genome shotgun (WGS) entry which is preliminary data.</text>
</comment>
<dbReference type="Pfam" id="PF04542">
    <property type="entry name" value="Sigma70_r2"/>
    <property type="match status" value="1"/>
</dbReference>
<evidence type="ECO:0000259" key="6">
    <source>
        <dbReference type="Pfam" id="PF08281"/>
    </source>
</evidence>
<dbReference type="InterPro" id="IPR039425">
    <property type="entry name" value="RNA_pol_sigma-70-like"/>
</dbReference>
<dbReference type="EMBL" id="JAIBOA010000014">
    <property type="protein sequence ID" value="MBW8485026.1"/>
    <property type="molecule type" value="Genomic_DNA"/>
</dbReference>
<protein>
    <submittedName>
        <fullName evidence="7">Sigma-70 family RNA polymerase sigma factor</fullName>
    </submittedName>
</protein>
<comment type="similarity">
    <text evidence="1">Belongs to the sigma-70 factor family. ECF subfamily.</text>
</comment>
<sequence>MSGSALAARVTALPWSSPHAAARGRRGARAPAADDLVLRARDGDAEAFGCLYDRHVELVYRYVLYRVGSHPLAEDLTSETFLRALHGIGGYRRSGRDFGAWLVGLARELVAGHLASGRHRREVSAELLADLLGALPEPDGPADGPERALFDAITSRTLLAAVDRLGPEQRECVVLRFLHGRSVAETALIMGREPGAVKALQHRAVRTLARLLPDDLRS</sequence>
<evidence type="ECO:0000256" key="2">
    <source>
        <dbReference type="ARBA" id="ARBA00023015"/>
    </source>
</evidence>
<evidence type="ECO:0000256" key="3">
    <source>
        <dbReference type="ARBA" id="ARBA00023082"/>
    </source>
</evidence>
<dbReference type="Proteomes" id="UP000774570">
    <property type="component" value="Unassembled WGS sequence"/>
</dbReference>
<keyword evidence="2" id="KW-0805">Transcription regulation</keyword>
<proteinExistence type="inferred from homology"/>
<feature type="domain" description="RNA polymerase sigma factor 70 region 4 type 2" evidence="6">
    <location>
        <begin position="157"/>
        <end position="208"/>
    </location>
</feature>
<dbReference type="PANTHER" id="PTHR43133">
    <property type="entry name" value="RNA POLYMERASE ECF-TYPE SIGMA FACTO"/>
    <property type="match status" value="1"/>
</dbReference>
<dbReference type="RefSeq" id="WP_220168257.1">
    <property type="nucleotide sequence ID" value="NZ_JAIBOA010000014.1"/>
</dbReference>